<sequence length="514" mass="55740">MPIPNHRLPKLLSLAVIISLLSACSQSPSGPVELGNSDDLQTQSSPQSAPTSVPQRFMLRGEVTLSHEVRAITPCGSNSQYWLQLDPSLTQQGLGLSASPYRSIYGEVVGELVAPSSDGFGADYPATFKVTQLNLMSAEIDGCQQPRDRTVASGTEPFWGVSAESNTLQFSRLGHNSENVTLTARDISPEARIYQADGATLTLRPELCSDGMSDSIYGWTSNFTKGKQSWHGCATLSADDPTQEWVGNYQGVTTLGDTRLTTTVTLNSDHSATTHYQQANEPELIETGIWQQVNANAVQVMMTRHQGQYLVSERLFERNGLTLTADKEIVNGREYSLGAQGLTLSLMVGSKTDATKMSQGVEGSAEFNPKVDAALKAYLGEAATEVVGTRYRWLSEDLNNDGNNELLVLTDWCGSGGCTLLVFANQNGDWRFNSRISLVHLPFQMSNTTHNGWRDLIMPVGGGGAKASTRVLHFDGNRYPSNPSVAPEVNLPDAADTYLFSDGIYPQQEGVTLN</sequence>
<proteinExistence type="predicted"/>
<name>A0A1E5CDS3_9GAMM</name>
<dbReference type="Proteomes" id="UP000095039">
    <property type="component" value="Unassembled WGS sequence"/>
</dbReference>
<evidence type="ECO:0000256" key="2">
    <source>
        <dbReference type="SAM" id="SignalP"/>
    </source>
</evidence>
<dbReference type="PROSITE" id="PS51257">
    <property type="entry name" value="PROKAR_LIPOPROTEIN"/>
    <property type="match status" value="1"/>
</dbReference>
<keyword evidence="2" id="KW-0732">Signal</keyword>
<dbReference type="AlphaFoldDB" id="A0A1E5CDS3"/>
<reference evidence="3 4" key="1">
    <citation type="journal article" date="2012" name="Science">
        <title>Ecological populations of bacteria act as socially cohesive units of antibiotic production and resistance.</title>
        <authorList>
            <person name="Cordero O.X."/>
            <person name="Wildschutte H."/>
            <person name="Kirkup B."/>
            <person name="Proehl S."/>
            <person name="Ngo L."/>
            <person name="Hussain F."/>
            <person name="Le Roux F."/>
            <person name="Mincer T."/>
            <person name="Polz M.F."/>
        </authorList>
    </citation>
    <scope>NUCLEOTIDE SEQUENCE [LARGE SCALE GENOMIC DNA]</scope>
    <source>
        <strain evidence="3 4">FF-454</strain>
    </source>
</reference>
<evidence type="ECO:0000313" key="3">
    <source>
        <dbReference type="EMBL" id="OEE63656.1"/>
    </source>
</evidence>
<gene>
    <name evidence="3" type="ORF">A1OK_06315</name>
</gene>
<keyword evidence="4" id="KW-1185">Reference proteome</keyword>
<dbReference type="EMBL" id="AJWN02000018">
    <property type="protein sequence ID" value="OEE63656.1"/>
    <property type="molecule type" value="Genomic_DNA"/>
</dbReference>
<protein>
    <recommendedName>
        <fullName evidence="5">Lipoprotein</fullName>
    </recommendedName>
</protein>
<organism evidence="3 4">
    <name type="scientific">Enterovibrio norvegicus FF-454</name>
    <dbReference type="NCBI Taxonomy" id="1185651"/>
    <lineage>
        <taxon>Bacteria</taxon>
        <taxon>Pseudomonadati</taxon>
        <taxon>Pseudomonadota</taxon>
        <taxon>Gammaproteobacteria</taxon>
        <taxon>Vibrionales</taxon>
        <taxon>Vibrionaceae</taxon>
        <taxon>Enterovibrio</taxon>
    </lineage>
</organism>
<accession>A0A1E5CDS3</accession>
<evidence type="ECO:0008006" key="5">
    <source>
        <dbReference type="Google" id="ProtNLM"/>
    </source>
</evidence>
<evidence type="ECO:0000313" key="4">
    <source>
        <dbReference type="Proteomes" id="UP000095039"/>
    </source>
</evidence>
<feature type="chain" id="PRO_5009172719" description="Lipoprotein" evidence="2">
    <location>
        <begin position="26"/>
        <end position="514"/>
    </location>
</feature>
<evidence type="ECO:0000256" key="1">
    <source>
        <dbReference type="SAM" id="MobiDB-lite"/>
    </source>
</evidence>
<comment type="caution">
    <text evidence="3">The sequence shown here is derived from an EMBL/GenBank/DDBJ whole genome shotgun (WGS) entry which is preliminary data.</text>
</comment>
<feature type="region of interest" description="Disordered" evidence="1">
    <location>
        <begin position="30"/>
        <end position="53"/>
    </location>
</feature>
<feature type="signal peptide" evidence="2">
    <location>
        <begin position="1"/>
        <end position="25"/>
    </location>
</feature>
<feature type="compositionally biased region" description="Low complexity" evidence="1">
    <location>
        <begin position="41"/>
        <end position="53"/>
    </location>
</feature>
<dbReference type="RefSeq" id="WP_016960599.1">
    <property type="nucleotide sequence ID" value="NZ_AJWN02000018.1"/>
</dbReference>